<name>A0A8S5SF83_9CAUD</name>
<proteinExistence type="predicted"/>
<dbReference type="EMBL" id="BK032584">
    <property type="protein sequence ID" value="DAF49568.1"/>
    <property type="molecule type" value="Genomic_DNA"/>
</dbReference>
<reference evidence="2" key="1">
    <citation type="journal article" date="2021" name="Proc. Natl. Acad. Sci. U.S.A.">
        <title>A Catalog of Tens of Thousands of Viruses from Human Metagenomes Reveals Hidden Associations with Chronic Diseases.</title>
        <authorList>
            <person name="Tisza M.J."/>
            <person name="Buck C.B."/>
        </authorList>
    </citation>
    <scope>NUCLEOTIDE SEQUENCE</scope>
    <source>
        <strain evidence="2">Ct4085</strain>
    </source>
</reference>
<feature type="region of interest" description="Disordered" evidence="1">
    <location>
        <begin position="1"/>
        <end position="31"/>
    </location>
</feature>
<evidence type="ECO:0000256" key="1">
    <source>
        <dbReference type="SAM" id="MobiDB-lite"/>
    </source>
</evidence>
<evidence type="ECO:0000313" key="2">
    <source>
        <dbReference type="EMBL" id="DAF49568.1"/>
    </source>
</evidence>
<protein>
    <submittedName>
        <fullName evidence="2">Uncharacterized protein</fullName>
    </submittedName>
</protein>
<organism evidence="2">
    <name type="scientific">Siphoviridae sp. ct4085</name>
    <dbReference type="NCBI Taxonomy" id="2827774"/>
    <lineage>
        <taxon>Viruses</taxon>
        <taxon>Duplodnaviria</taxon>
        <taxon>Heunggongvirae</taxon>
        <taxon>Uroviricota</taxon>
        <taxon>Caudoviricetes</taxon>
    </lineage>
</organism>
<accession>A0A8S5SF83</accession>
<sequence length="64" mass="7445">MRKLTESLSENNSNSQTSTTHSTSEPTTTFTQPEFSAFLDAMFAEGKRRFVEYLNTEEWRAIYE</sequence>